<dbReference type="STRING" id="4572.M8A453"/>
<name>M8A453_TRIUA</name>
<protein>
    <recommendedName>
        <fullName evidence="2">F-box domain-containing protein</fullName>
    </recommendedName>
</protein>
<dbReference type="InterPro" id="IPR036047">
    <property type="entry name" value="F-box-like_dom_sf"/>
</dbReference>
<proteinExistence type="predicted"/>
<dbReference type="AlphaFoldDB" id="M8A453"/>
<evidence type="ECO:0000313" key="1">
    <source>
        <dbReference type="EMBL" id="EMS66776.1"/>
    </source>
</evidence>
<accession>M8A453</accession>
<sequence>MASQLGPPTARYAPPAPSTITSIGDDLLREIFLHLPSLPSLVRAALACRTFLHAVRSSPVFRQGFRSLHPSPFLGLFIESYSCSLPSFVPLRRRSDPDLAAAIRGGDLFLTRLPEDNDDPSPGWEIQGCQDGYVVLLNRSTEQIAAYNPLTLALDFLPPLPHEMSRSRSLEIHVVFSQEGQGSFRAVCVRHGRSLRRARARIAVFSSDDRGKGWLVMPAVDTATPQPGDGGVDKPMFHTGTLPLKGKHSTNFRLGQTKDGELCIVCADDSRAKEWTLAVWFWRADDGGVKRWMEKRFPLHKFVEFTECSGEDHVVVNSLAVVDGFVYLSSYCHASTESPEWFLSFCLETAELIKLFRGTFDSPLHPYIMAWPPSLVCNKSCKEALVSDDGAKFAEIEAFFTFEGEKKSEQNGCSTYRIDNCEESHLEDRCSSIATGNRQKQRADDQCTRRGSGEPVTTYLPVELASLEWSPRISSVEMSGVFLLLR</sequence>
<organism evidence="1">
    <name type="scientific">Triticum urartu</name>
    <name type="common">Red wild einkorn</name>
    <name type="synonym">Crithodium urartu</name>
    <dbReference type="NCBI Taxonomy" id="4572"/>
    <lineage>
        <taxon>Eukaryota</taxon>
        <taxon>Viridiplantae</taxon>
        <taxon>Streptophyta</taxon>
        <taxon>Embryophyta</taxon>
        <taxon>Tracheophyta</taxon>
        <taxon>Spermatophyta</taxon>
        <taxon>Magnoliopsida</taxon>
        <taxon>Liliopsida</taxon>
        <taxon>Poales</taxon>
        <taxon>Poaceae</taxon>
        <taxon>BOP clade</taxon>
        <taxon>Pooideae</taxon>
        <taxon>Triticodae</taxon>
        <taxon>Triticeae</taxon>
        <taxon>Triticinae</taxon>
        <taxon>Triticum</taxon>
    </lineage>
</organism>
<dbReference type="SUPFAM" id="SSF81383">
    <property type="entry name" value="F-box domain"/>
    <property type="match status" value="1"/>
</dbReference>
<evidence type="ECO:0008006" key="2">
    <source>
        <dbReference type="Google" id="ProtNLM"/>
    </source>
</evidence>
<dbReference type="EMBL" id="KD027571">
    <property type="protein sequence ID" value="EMS66776.1"/>
    <property type="molecule type" value="Genomic_DNA"/>
</dbReference>
<dbReference type="OMA" id="EHTSPSW"/>
<reference evidence="1" key="1">
    <citation type="journal article" date="2013" name="Nature">
        <title>Draft genome of the wheat A-genome progenitor Triticum urartu.</title>
        <authorList>
            <person name="Ling H.Q."/>
            <person name="Zhao S."/>
            <person name="Liu D."/>
            <person name="Wang J."/>
            <person name="Sun H."/>
            <person name="Zhang C."/>
            <person name="Fan H."/>
            <person name="Li D."/>
            <person name="Dong L."/>
            <person name="Tao Y."/>
            <person name="Gao C."/>
            <person name="Wu H."/>
            <person name="Li Y."/>
            <person name="Cui Y."/>
            <person name="Guo X."/>
            <person name="Zheng S."/>
            <person name="Wang B."/>
            <person name="Yu K."/>
            <person name="Liang Q."/>
            <person name="Yang W."/>
            <person name="Lou X."/>
            <person name="Chen J."/>
            <person name="Feng M."/>
            <person name="Jian J."/>
            <person name="Zhang X."/>
            <person name="Luo G."/>
            <person name="Jiang Y."/>
            <person name="Liu J."/>
            <person name="Wang Z."/>
            <person name="Sha Y."/>
            <person name="Zhang B."/>
            <person name="Wu H."/>
            <person name="Tang D."/>
            <person name="Shen Q."/>
            <person name="Xue P."/>
            <person name="Zou S."/>
            <person name="Wang X."/>
            <person name="Liu X."/>
            <person name="Wang F."/>
            <person name="Yang Y."/>
            <person name="An X."/>
            <person name="Dong Z."/>
            <person name="Zhang K."/>
            <person name="Zhang X."/>
            <person name="Luo M.C."/>
            <person name="Dvorak J."/>
            <person name="Tong Y."/>
            <person name="Wang J."/>
            <person name="Yang H."/>
            <person name="Li Z."/>
            <person name="Wang D."/>
            <person name="Zhang A."/>
            <person name="Wang J."/>
        </authorList>
    </citation>
    <scope>NUCLEOTIDE SEQUENCE</scope>
</reference>
<gene>
    <name evidence="1" type="ORF">TRIUR3_07401</name>
</gene>
<dbReference type="PANTHER" id="PTHR33207">
    <property type="entry name" value="F-BOX DOMAIN CONTAINING PROTEIN-RELATED"/>
    <property type="match status" value="1"/>
</dbReference>